<evidence type="ECO:0000313" key="7">
    <source>
        <dbReference type="EMBL" id="SDX41083.1"/>
    </source>
</evidence>
<dbReference type="Gene3D" id="2.40.110.10">
    <property type="entry name" value="Butyryl-CoA Dehydrogenase, subunit A, domain 2"/>
    <property type="match status" value="1"/>
</dbReference>
<keyword evidence="5" id="KW-0560">Oxidoreductase</keyword>
<keyword evidence="4" id="KW-0274">FAD</keyword>
<dbReference type="CDD" id="cd00567">
    <property type="entry name" value="ACAD"/>
    <property type="match status" value="1"/>
</dbReference>
<gene>
    <name evidence="7" type="ORF">SAMN05444276_10624</name>
</gene>
<dbReference type="EMBL" id="FNNA01000006">
    <property type="protein sequence ID" value="SDX41083.1"/>
    <property type="molecule type" value="Genomic_DNA"/>
</dbReference>
<evidence type="ECO:0000313" key="8">
    <source>
        <dbReference type="Proteomes" id="UP000182944"/>
    </source>
</evidence>
<evidence type="ECO:0000259" key="6">
    <source>
        <dbReference type="Pfam" id="PF00441"/>
    </source>
</evidence>
<dbReference type="OrthoDB" id="7328575at2"/>
<dbReference type="PANTHER" id="PTHR43884">
    <property type="entry name" value="ACYL-COA DEHYDROGENASE"/>
    <property type="match status" value="1"/>
</dbReference>
<proteinExistence type="inferred from homology"/>
<dbReference type="SUPFAM" id="SSF47203">
    <property type="entry name" value="Acyl-CoA dehydrogenase C-terminal domain-like"/>
    <property type="match status" value="1"/>
</dbReference>
<dbReference type="InterPro" id="IPR046373">
    <property type="entry name" value="Acyl-CoA_Oxase/DH_mid-dom_sf"/>
</dbReference>
<feature type="domain" description="Acyl-CoA dehydrogenase/oxidase C-terminal" evidence="6">
    <location>
        <begin position="199"/>
        <end position="322"/>
    </location>
</feature>
<dbReference type="InterPro" id="IPR037069">
    <property type="entry name" value="AcylCoA_DH/ox_N_sf"/>
</dbReference>
<dbReference type="Proteomes" id="UP000182944">
    <property type="component" value="Unassembled WGS sequence"/>
</dbReference>
<reference evidence="8" key="1">
    <citation type="submission" date="2016-10" db="EMBL/GenBank/DDBJ databases">
        <authorList>
            <person name="Varghese N."/>
            <person name="Submissions S."/>
        </authorList>
    </citation>
    <scope>NUCLEOTIDE SEQUENCE [LARGE SCALE GENOMIC DNA]</scope>
    <source>
        <strain evidence="8">DSM 29303</strain>
    </source>
</reference>
<dbReference type="STRING" id="1545044.SAMN05444276_10624"/>
<name>A0A1H3BGL6_9RHOB</name>
<evidence type="ECO:0000256" key="5">
    <source>
        <dbReference type="ARBA" id="ARBA00023002"/>
    </source>
</evidence>
<dbReference type="AlphaFoldDB" id="A0A1H3BGL6"/>
<dbReference type="InterPro" id="IPR036250">
    <property type="entry name" value="AcylCo_DH-like_C"/>
</dbReference>
<evidence type="ECO:0000256" key="4">
    <source>
        <dbReference type="ARBA" id="ARBA00022827"/>
    </source>
</evidence>
<dbReference type="Pfam" id="PF00441">
    <property type="entry name" value="Acyl-CoA_dh_1"/>
    <property type="match status" value="1"/>
</dbReference>
<dbReference type="GO" id="GO:0050660">
    <property type="term" value="F:flavin adenine dinucleotide binding"/>
    <property type="evidence" value="ECO:0007669"/>
    <property type="project" value="InterPro"/>
</dbReference>
<evidence type="ECO:0000256" key="3">
    <source>
        <dbReference type="ARBA" id="ARBA00022630"/>
    </source>
</evidence>
<dbReference type="InterPro" id="IPR009075">
    <property type="entry name" value="AcylCo_DH/oxidase_C"/>
</dbReference>
<keyword evidence="8" id="KW-1185">Reference proteome</keyword>
<dbReference type="SUPFAM" id="SSF56645">
    <property type="entry name" value="Acyl-CoA dehydrogenase NM domain-like"/>
    <property type="match status" value="1"/>
</dbReference>
<dbReference type="InterPro" id="IPR009100">
    <property type="entry name" value="AcylCoA_DH/oxidase_NM_dom_sf"/>
</dbReference>
<keyword evidence="3" id="KW-0285">Flavoprotein</keyword>
<dbReference type="PANTHER" id="PTHR43884:SF20">
    <property type="entry name" value="ACYL-COA DEHYDROGENASE FADE28"/>
    <property type="match status" value="1"/>
</dbReference>
<evidence type="ECO:0000256" key="2">
    <source>
        <dbReference type="ARBA" id="ARBA00009347"/>
    </source>
</evidence>
<accession>A0A1H3BGL6</accession>
<dbReference type="Gene3D" id="1.20.140.10">
    <property type="entry name" value="Butyryl-CoA Dehydrogenase, subunit A, domain 3"/>
    <property type="match status" value="1"/>
</dbReference>
<protein>
    <submittedName>
        <fullName evidence="7">Acyl-CoA dehydrogenase</fullName>
    </submittedName>
</protein>
<evidence type="ECO:0000256" key="1">
    <source>
        <dbReference type="ARBA" id="ARBA00001974"/>
    </source>
</evidence>
<dbReference type="Gene3D" id="1.10.540.10">
    <property type="entry name" value="Acyl-CoA dehydrogenase/oxidase, N-terminal domain"/>
    <property type="match status" value="1"/>
</dbReference>
<comment type="cofactor">
    <cofactor evidence="1">
        <name>FAD</name>
        <dbReference type="ChEBI" id="CHEBI:57692"/>
    </cofactor>
</comment>
<comment type="similarity">
    <text evidence="2">Belongs to the acyl-CoA dehydrogenase family.</text>
</comment>
<sequence>MDFDFTEEQQMLGESLARTLERGGDTAAVYELGAGAALMDEAAGGFGGTGRDILAVFRTLGRAGAVSPLLDSVVLGAGVLAAAGEGELAEAAGAGTARIAVALGEPGQRYDHGTGATRAEADRLSGAKSLVAGAEDATHLIVSATDGLWLVAAEAPGLSMRGYPLMDGGRAAEVTLDGVPARRLGDASLLDWPMAAAILATCADALGGMERAVDLTADYLRTRKQFGRPIGSFQAIQHRMADLLVEVEQARSATWNLAAHLDAPDRARHVAATKSLVGRVARRVAEEMIQLHGGIGMTEEYDAAPLARRLIAADARFGDSDHHLERFIALSAADAAPDAAPDATPDAA</sequence>
<dbReference type="GO" id="GO:0003995">
    <property type="term" value="F:acyl-CoA dehydrogenase activity"/>
    <property type="evidence" value="ECO:0007669"/>
    <property type="project" value="TreeGrafter"/>
</dbReference>
<dbReference type="RefSeq" id="WP_052176482.1">
    <property type="nucleotide sequence ID" value="NZ_FNNA01000006.1"/>
</dbReference>
<organism evidence="7 8">
    <name type="scientific">Paracoccus sanguinis</name>
    <dbReference type="NCBI Taxonomy" id="1545044"/>
    <lineage>
        <taxon>Bacteria</taxon>
        <taxon>Pseudomonadati</taxon>
        <taxon>Pseudomonadota</taxon>
        <taxon>Alphaproteobacteria</taxon>
        <taxon>Rhodobacterales</taxon>
        <taxon>Paracoccaceae</taxon>
        <taxon>Paracoccus</taxon>
    </lineage>
</organism>